<dbReference type="InterPro" id="IPR025202">
    <property type="entry name" value="PLD-like_dom"/>
</dbReference>
<evidence type="ECO:0000256" key="1">
    <source>
        <dbReference type="SAM" id="MobiDB-lite"/>
    </source>
</evidence>
<dbReference type="Proteomes" id="UP000324767">
    <property type="component" value="Unassembled WGS sequence"/>
</dbReference>
<evidence type="ECO:0000259" key="2">
    <source>
        <dbReference type="PROSITE" id="PS50035"/>
    </source>
</evidence>
<organism evidence="3 4">
    <name type="scientific">Lasallia pustulata</name>
    <dbReference type="NCBI Taxonomy" id="136370"/>
    <lineage>
        <taxon>Eukaryota</taxon>
        <taxon>Fungi</taxon>
        <taxon>Dikarya</taxon>
        <taxon>Ascomycota</taxon>
        <taxon>Pezizomycotina</taxon>
        <taxon>Lecanoromycetes</taxon>
        <taxon>OSLEUM clade</taxon>
        <taxon>Umbilicariomycetidae</taxon>
        <taxon>Umbilicariales</taxon>
        <taxon>Umbilicariaceae</taxon>
        <taxon>Lasallia</taxon>
    </lineage>
</organism>
<protein>
    <recommendedName>
        <fullName evidence="2">PLD phosphodiesterase domain-containing protein</fullName>
    </recommendedName>
</protein>
<proteinExistence type="predicted"/>
<comment type="caution">
    <text evidence="3">The sequence shown here is derived from an EMBL/GenBank/DDBJ whole genome shotgun (WGS) entry which is preliminary data.</text>
</comment>
<dbReference type="InterPro" id="IPR001736">
    <property type="entry name" value="PLipase_D/transphosphatidylase"/>
</dbReference>
<name>A0A5M8PVZ2_9LECA</name>
<evidence type="ECO:0000313" key="3">
    <source>
        <dbReference type="EMBL" id="KAA6413797.1"/>
    </source>
</evidence>
<sequence>MQPFSNHHCPSTLLTNCAVRRVSVGNGASIYHDALLPALSSATYEILFVTCFWAPSISLTELSSTLRALSSASAARSSDGGSKLRVRLCFSSRSHLQMLFHTSSPNGYIYPPSQWTSKLGLPSPDELRGLDLQVKSIFMRPFSVMHPKYIIIDRRRAFLPSCNLSWENWFEGCIKLDGPVVGKLVKFWRSSWGRNDLPTLPVDMPTTATDPRPITGGSSPASVLHESSNNLPLHLPLSSGSDYSALLLPSPHHCNPQFRPFPLPAPTPPPTPLNTLLSHLFSTATSSVFITTPNFTSPPVLPLLLSALERGVDVEIVTNRRMMLVEQLLTAGTVTEICLWRLVRAYQKLMRSRQMSAGRDGGSLEEGRGPLGALRIGYYRPLLTASREDGATEPVKLHFKCTIADMEVVVLGSGNMDRASWYTSQELGLAIYDRGFTETVSRSVQERLKGRVEGYFGHT</sequence>
<feature type="domain" description="PLD phosphodiesterase" evidence="2">
    <location>
        <begin position="141"/>
        <end position="168"/>
    </location>
</feature>
<feature type="region of interest" description="Disordered" evidence="1">
    <location>
        <begin position="201"/>
        <end position="223"/>
    </location>
</feature>
<dbReference type="GO" id="GO:0030572">
    <property type="term" value="F:phosphatidyltransferase activity"/>
    <property type="evidence" value="ECO:0007669"/>
    <property type="project" value="UniProtKB-ARBA"/>
</dbReference>
<dbReference type="PROSITE" id="PS50035">
    <property type="entry name" value="PLD"/>
    <property type="match status" value="1"/>
</dbReference>
<dbReference type="PANTHER" id="PTHR21248:SF11">
    <property type="entry name" value="PLD PHOSPHODIESTERASE DOMAIN-CONTAINING PROTEIN"/>
    <property type="match status" value="1"/>
</dbReference>
<dbReference type="GO" id="GO:0032049">
    <property type="term" value="P:cardiolipin biosynthetic process"/>
    <property type="evidence" value="ECO:0007669"/>
    <property type="project" value="UniProtKB-ARBA"/>
</dbReference>
<dbReference type="PANTHER" id="PTHR21248">
    <property type="entry name" value="CARDIOLIPIN SYNTHASE"/>
    <property type="match status" value="1"/>
</dbReference>
<dbReference type="EMBL" id="VXIT01000003">
    <property type="protein sequence ID" value="KAA6413797.1"/>
    <property type="molecule type" value="Genomic_DNA"/>
</dbReference>
<evidence type="ECO:0000313" key="4">
    <source>
        <dbReference type="Proteomes" id="UP000324767"/>
    </source>
</evidence>
<dbReference type="AlphaFoldDB" id="A0A5M8PVZ2"/>
<dbReference type="SUPFAM" id="SSF56024">
    <property type="entry name" value="Phospholipase D/nuclease"/>
    <property type="match status" value="2"/>
</dbReference>
<dbReference type="OrthoDB" id="9997422at2759"/>
<gene>
    <name evidence="3" type="ORF">FRX48_02158</name>
</gene>
<accession>A0A5M8PVZ2</accession>
<dbReference type="CDD" id="cd00138">
    <property type="entry name" value="PLDc_SF"/>
    <property type="match status" value="1"/>
</dbReference>
<reference evidence="3 4" key="1">
    <citation type="submission" date="2019-09" db="EMBL/GenBank/DDBJ databases">
        <title>The hologenome of the rock-dwelling lichen Lasallia pustulata.</title>
        <authorList>
            <person name="Greshake Tzovaras B."/>
            <person name="Segers F."/>
            <person name="Bicker A."/>
            <person name="Dal Grande F."/>
            <person name="Otte J."/>
            <person name="Hankeln T."/>
            <person name="Schmitt I."/>
            <person name="Ebersberger I."/>
        </authorList>
    </citation>
    <scope>NUCLEOTIDE SEQUENCE [LARGE SCALE GENOMIC DNA]</scope>
    <source>
        <strain evidence="3">A1-1</strain>
    </source>
</reference>
<dbReference type="Pfam" id="PF13091">
    <property type="entry name" value="PLDc_2"/>
    <property type="match status" value="1"/>
</dbReference>
<dbReference type="Gene3D" id="3.30.870.10">
    <property type="entry name" value="Endonuclease Chain A"/>
    <property type="match status" value="2"/>
</dbReference>